<evidence type="ECO:0000256" key="6">
    <source>
        <dbReference type="ARBA" id="ARBA00022833"/>
    </source>
</evidence>
<evidence type="ECO:0000256" key="1">
    <source>
        <dbReference type="ARBA" id="ARBA00001936"/>
    </source>
</evidence>
<organism evidence="11 12">
    <name type="scientific">Williamsoniiplasma lucivorax</name>
    <dbReference type="NCBI Taxonomy" id="209274"/>
    <lineage>
        <taxon>Bacteria</taxon>
        <taxon>Bacillati</taxon>
        <taxon>Mycoplasmatota</taxon>
        <taxon>Mollicutes</taxon>
        <taxon>Entomoplasmatales</taxon>
        <taxon>Williamsoniiplasma</taxon>
    </lineage>
</organism>
<evidence type="ECO:0000256" key="7">
    <source>
        <dbReference type="ARBA" id="ARBA00023004"/>
    </source>
</evidence>
<reference evidence="11 12" key="1">
    <citation type="submission" date="2017-11" db="EMBL/GenBank/DDBJ databases">
        <title>Genome sequence of Entomoplasma lucivorax PIPN-2 (ATCC 49196).</title>
        <authorList>
            <person name="Lo W.-S."/>
            <person name="Gasparich G.E."/>
            <person name="Kuo C.-H."/>
        </authorList>
    </citation>
    <scope>NUCLEOTIDE SEQUENCE [LARGE SCALE GENOMIC DNA]</scope>
    <source>
        <strain evidence="11 12">PIPN-2</strain>
    </source>
</reference>
<evidence type="ECO:0000256" key="8">
    <source>
        <dbReference type="ARBA" id="ARBA00023211"/>
    </source>
</evidence>
<dbReference type="AlphaFoldDB" id="A0A2S5RFQ8"/>
<dbReference type="Pfam" id="PF00834">
    <property type="entry name" value="Ribul_P_3_epim"/>
    <property type="match status" value="1"/>
</dbReference>
<keyword evidence="5" id="KW-0479">Metal-binding</keyword>
<dbReference type="NCBIfam" id="NF004076">
    <property type="entry name" value="PRK05581.1-4"/>
    <property type="match status" value="1"/>
</dbReference>
<dbReference type="GO" id="GO:0006163">
    <property type="term" value="P:purine nucleotide metabolic process"/>
    <property type="evidence" value="ECO:0007669"/>
    <property type="project" value="UniProtKB-ARBA"/>
</dbReference>
<comment type="subunit">
    <text evidence="4">Homodimer.</text>
</comment>
<keyword evidence="12" id="KW-1185">Reference proteome</keyword>
<evidence type="ECO:0000256" key="10">
    <source>
        <dbReference type="ARBA" id="ARBA00023277"/>
    </source>
</evidence>
<evidence type="ECO:0000313" key="11">
    <source>
        <dbReference type="EMBL" id="PPE06169.1"/>
    </source>
</evidence>
<evidence type="ECO:0000256" key="5">
    <source>
        <dbReference type="ARBA" id="ARBA00022723"/>
    </source>
</evidence>
<dbReference type="GO" id="GO:0046496">
    <property type="term" value="P:nicotinamide nucleotide metabolic process"/>
    <property type="evidence" value="ECO:0007669"/>
    <property type="project" value="UniProtKB-ARBA"/>
</dbReference>
<dbReference type="Proteomes" id="UP000237865">
    <property type="component" value="Unassembled WGS sequence"/>
</dbReference>
<keyword evidence="10" id="KW-0119">Carbohydrate metabolism</keyword>
<comment type="cofactor">
    <cofactor evidence="3">
        <name>Fe(2+)</name>
        <dbReference type="ChEBI" id="CHEBI:29033"/>
    </cofactor>
</comment>
<evidence type="ECO:0000256" key="2">
    <source>
        <dbReference type="ARBA" id="ARBA00001947"/>
    </source>
</evidence>
<dbReference type="PROSITE" id="PS01085">
    <property type="entry name" value="RIBUL_P_3_EPIMER_1"/>
    <property type="match status" value="1"/>
</dbReference>
<dbReference type="GO" id="GO:1901135">
    <property type="term" value="P:carbohydrate derivative metabolic process"/>
    <property type="evidence" value="ECO:0007669"/>
    <property type="project" value="UniProtKB-ARBA"/>
</dbReference>
<evidence type="ECO:0000256" key="3">
    <source>
        <dbReference type="ARBA" id="ARBA00001954"/>
    </source>
</evidence>
<keyword evidence="6" id="KW-0862">Zinc</keyword>
<dbReference type="InterPro" id="IPR011060">
    <property type="entry name" value="RibuloseP-bd_barrel"/>
</dbReference>
<comment type="caution">
    <text evidence="11">The sequence shown here is derived from an EMBL/GenBank/DDBJ whole genome shotgun (WGS) entry which is preliminary data.</text>
</comment>
<evidence type="ECO:0000256" key="9">
    <source>
        <dbReference type="ARBA" id="ARBA00023235"/>
    </source>
</evidence>
<dbReference type="GO" id="GO:0046872">
    <property type="term" value="F:metal ion binding"/>
    <property type="evidence" value="ECO:0007669"/>
    <property type="project" value="UniProtKB-KW"/>
</dbReference>
<dbReference type="SUPFAM" id="SSF51366">
    <property type="entry name" value="Ribulose-phoshate binding barrel"/>
    <property type="match status" value="1"/>
</dbReference>
<comment type="cofactor">
    <cofactor evidence="1">
        <name>Mn(2+)</name>
        <dbReference type="ChEBI" id="CHEBI:29035"/>
    </cofactor>
</comment>
<sequence length="221" mass="25461">MKKIEIAPSLLSADFYNLKADLQRCQENKIQWLHYDVMDYDFVPNLTFGAKILQDLTSQTNFKIDIHFMVKVKSKNFTDFFTEYLQTKPAMMTMHLEAMSKKETYQFIDLCKQNHILASLALKPGTKIKAILPFLPLLDNVLVMTVEPGFGGQKFIPEAAQKIHDLKMLASEHNYHYTVEVDGGINEQTFQVVKKHKVDMAVAGSYLFGQKDFSERLEKLK</sequence>
<evidence type="ECO:0000256" key="4">
    <source>
        <dbReference type="ARBA" id="ARBA00011738"/>
    </source>
</evidence>
<dbReference type="GO" id="GO:0006091">
    <property type="term" value="P:generation of precursor metabolites and energy"/>
    <property type="evidence" value="ECO:0007669"/>
    <property type="project" value="UniProtKB-ARBA"/>
</dbReference>
<dbReference type="STRING" id="1399797.GCA_000518285_02082"/>
<comment type="cofactor">
    <cofactor evidence="2">
        <name>Zn(2+)</name>
        <dbReference type="ChEBI" id="CHEBI:29105"/>
    </cofactor>
</comment>
<dbReference type="InterPro" id="IPR000056">
    <property type="entry name" value="Ribul_P_3_epim-like"/>
</dbReference>
<dbReference type="EMBL" id="PHNE01000001">
    <property type="protein sequence ID" value="PPE06169.1"/>
    <property type="molecule type" value="Genomic_DNA"/>
</dbReference>
<protein>
    <submittedName>
        <fullName evidence="11">Ribulose-phosphate 3-epimerase</fullName>
    </submittedName>
</protein>
<dbReference type="GO" id="GO:0005975">
    <property type="term" value="P:carbohydrate metabolic process"/>
    <property type="evidence" value="ECO:0007669"/>
    <property type="project" value="InterPro"/>
</dbReference>
<dbReference type="RefSeq" id="WP_028127074.1">
    <property type="nucleotide sequence ID" value="NZ_PHNE01000001.1"/>
</dbReference>
<keyword evidence="8" id="KW-0464">Manganese</keyword>
<dbReference type="GO" id="GO:0016857">
    <property type="term" value="F:racemase and epimerase activity, acting on carbohydrates and derivatives"/>
    <property type="evidence" value="ECO:0007669"/>
    <property type="project" value="InterPro"/>
</dbReference>
<evidence type="ECO:0000313" key="12">
    <source>
        <dbReference type="Proteomes" id="UP000237865"/>
    </source>
</evidence>
<dbReference type="PANTHER" id="PTHR11749">
    <property type="entry name" value="RIBULOSE-5-PHOSPHATE-3-EPIMERASE"/>
    <property type="match status" value="1"/>
</dbReference>
<keyword evidence="9" id="KW-0413">Isomerase</keyword>
<keyword evidence="7" id="KW-0408">Iron</keyword>
<dbReference type="CDD" id="cd00429">
    <property type="entry name" value="RPE"/>
    <property type="match status" value="1"/>
</dbReference>
<dbReference type="InterPro" id="IPR013785">
    <property type="entry name" value="Aldolase_TIM"/>
</dbReference>
<proteinExistence type="predicted"/>
<name>A0A2S5RFQ8_9MOLU</name>
<dbReference type="FunFam" id="3.20.20.70:FF:000191">
    <property type="entry name" value="ribulose-phosphate 3-epimerase isoform X2"/>
    <property type="match status" value="1"/>
</dbReference>
<dbReference type="Gene3D" id="3.20.20.70">
    <property type="entry name" value="Aldolase class I"/>
    <property type="match status" value="1"/>
</dbReference>
<gene>
    <name evidence="11" type="primary">rpe</name>
    <name evidence="11" type="ORF">ELUCI_v1c04600</name>
</gene>
<dbReference type="PROSITE" id="PS01086">
    <property type="entry name" value="RIBUL_P_3_EPIMER_2"/>
    <property type="match status" value="1"/>
</dbReference>
<accession>A0A2S5RFQ8</accession>